<evidence type="ECO:0000313" key="4">
    <source>
        <dbReference type="EMBL" id="KAJ4455889.1"/>
    </source>
</evidence>
<protein>
    <submittedName>
        <fullName evidence="4">Synapsin Ia</fullName>
    </submittedName>
</protein>
<dbReference type="Gene3D" id="3.30.470.20">
    <property type="entry name" value="ATP-grasp fold, B domain"/>
    <property type="match status" value="1"/>
</dbReference>
<dbReference type="Proteomes" id="UP001141327">
    <property type="component" value="Unassembled WGS sequence"/>
</dbReference>
<organism evidence="4 5">
    <name type="scientific">Paratrimastix pyriformis</name>
    <dbReference type="NCBI Taxonomy" id="342808"/>
    <lineage>
        <taxon>Eukaryota</taxon>
        <taxon>Metamonada</taxon>
        <taxon>Preaxostyla</taxon>
        <taxon>Paratrimastigidae</taxon>
        <taxon>Paratrimastix</taxon>
    </lineage>
</organism>
<dbReference type="Pfam" id="PF02750">
    <property type="entry name" value="Synapsin_C"/>
    <property type="match status" value="2"/>
</dbReference>
<dbReference type="Gene3D" id="3.30.1490.20">
    <property type="entry name" value="ATP-grasp fold, A domain"/>
    <property type="match status" value="1"/>
</dbReference>
<dbReference type="SUPFAM" id="SSF52440">
    <property type="entry name" value="PreATP-grasp domain"/>
    <property type="match status" value="1"/>
</dbReference>
<dbReference type="PANTHER" id="PTHR10841:SF17">
    <property type="entry name" value="SYNAPSIN"/>
    <property type="match status" value="1"/>
</dbReference>
<dbReference type="InterPro" id="IPR020898">
    <property type="entry name" value="Synapsin_ATP-bd_dom"/>
</dbReference>
<sequence>MKRTGSAHLVRSTSAVFSPPGPIHGGMKTLLVIDSVASNWPDLFRGHTLASGEQLDVYCAPFVDLEVISYGDSHLVVTIGYPQTRTTKTIVPDFILFRSTVHGIATHENTTNFMAIMHSGIPCLNSAHSVWMCMQRPIVAGALHSIARRCGPDQFPTLPQVFMADPAHLHPGTVPYPMPQPSESDGTAERHGKTWLPFGMDEQPPAAESTETRGDVTTTAAPPEVFEICVRRTWCCCHSHAGYGKVKLDDPTHFADARGLCGGELRGEYALVEPFIDWDFDLRIQKIGSHYRCFQRRTPTGRGSIFMTRTGWQHLTCGYSPPPPSCPIRNTSIRTQVEDVPLRPEWGRWVDECSRLFGGMDLCALDVLHRRSDDRYFILELNDSGIGLTHRPEEDLPLVRDLVLERMSALFPTPPAPAPDESTPGATSTSPGAHPPPPPRRRSGMPKTASGPDDRHPPEVTEASPAGEVSIAGYRWATAGVVILVSALMFLVRSSGRTSRCGRDNPSSNLGAPNFFLYI</sequence>
<evidence type="ECO:0000259" key="2">
    <source>
        <dbReference type="Pfam" id="PF02078"/>
    </source>
</evidence>
<accession>A0ABQ8U993</accession>
<evidence type="ECO:0000313" key="5">
    <source>
        <dbReference type="Proteomes" id="UP001141327"/>
    </source>
</evidence>
<dbReference type="Pfam" id="PF02078">
    <property type="entry name" value="Synapsin"/>
    <property type="match status" value="1"/>
</dbReference>
<dbReference type="InterPro" id="IPR016185">
    <property type="entry name" value="PreATP-grasp_dom_sf"/>
</dbReference>
<feature type="domain" description="Synapsin ATP-binding" evidence="3">
    <location>
        <begin position="337"/>
        <end position="408"/>
    </location>
</feature>
<dbReference type="PANTHER" id="PTHR10841">
    <property type="entry name" value="SYNAPSIN"/>
    <property type="match status" value="1"/>
</dbReference>
<gene>
    <name evidence="4" type="ORF">PAPYR_9103</name>
</gene>
<dbReference type="InterPro" id="IPR020897">
    <property type="entry name" value="Synapsin_pre-ATP-grasp_dom"/>
</dbReference>
<dbReference type="InterPro" id="IPR013815">
    <property type="entry name" value="ATP_grasp_subdomain_1"/>
</dbReference>
<dbReference type="SUPFAM" id="SSF56059">
    <property type="entry name" value="Glutathione synthetase ATP-binding domain-like"/>
    <property type="match status" value="1"/>
</dbReference>
<feature type="domain" description="Synapsin pre-ATP-grasp" evidence="2">
    <location>
        <begin position="27"/>
        <end position="123"/>
    </location>
</feature>
<keyword evidence="5" id="KW-1185">Reference proteome</keyword>
<evidence type="ECO:0000256" key="1">
    <source>
        <dbReference type="SAM" id="MobiDB-lite"/>
    </source>
</evidence>
<evidence type="ECO:0000259" key="3">
    <source>
        <dbReference type="Pfam" id="PF02750"/>
    </source>
</evidence>
<dbReference type="EMBL" id="JAPMOS010000090">
    <property type="protein sequence ID" value="KAJ4455889.1"/>
    <property type="molecule type" value="Genomic_DNA"/>
</dbReference>
<feature type="region of interest" description="Disordered" evidence="1">
    <location>
        <begin position="410"/>
        <end position="464"/>
    </location>
</feature>
<comment type="caution">
    <text evidence="4">The sequence shown here is derived from an EMBL/GenBank/DDBJ whole genome shotgun (WGS) entry which is preliminary data.</text>
</comment>
<feature type="domain" description="Synapsin ATP-binding" evidence="3">
    <location>
        <begin position="237"/>
        <end position="301"/>
    </location>
</feature>
<dbReference type="Gene3D" id="3.40.50.20">
    <property type="match status" value="1"/>
</dbReference>
<proteinExistence type="predicted"/>
<reference evidence="4" key="1">
    <citation type="journal article" date="2022" name="bioRxiv">
        <title>Genomics of Preaxostyla Flagellates Illuminates Evolutionary Transitions and the Path Towards Mitochondrial Loss.</title>
        <authorList>
            <person name="Novak L.V.F."/>
            <person name="Treitli S.C."/>
            <person name="Pyrih J."/>
            <person name="Halakuc P."/>
            <person name="Pipaliya S.V."/>
            <person name="Vacek V."/>
            <person name="Brzon O."/>
            <person name="Soukal P."/>
            <person name="Eme L."/>
            <person name="Dacks J.B."/>
            <person name="Karnkowska A."/>
            <person name="Elias M."/>
            <person name="Hampl V."/>
        </authorList>
    </citation>
    <scope>NUCLEOTIDE SEQUENCE</scope>
    <source>
        <strain evidence="4">RCP-MX</strain>
    </source>
</reference>
<name>A0ABQ8U993_9EUKA</name>